<dbReference type="RefSeq" id="WP_182561175.1">
    <property type="nucleotide sequence ID" value="NZ_JACGWT010000005.1"/>
</dbReference>
<protein>
    <recommendedName>
        <fullName evidence="1">DUF4145 domain-containing protein</fullName>
    </recommendedName>
</protein>
<sequence length="154" mass="16776">MIYPTFGAEAPPASPDMPDAVAELYAEARQVTPVSPRAGAAMLRVALEILVRELTGKPKQSLYEGIGELVKDGTLNADMQRAADLLRLGGNNAAHPGELRQDDGPAQAFSLFELMNMIVEHVVAKRRRISAMFDRLEPSQLEAIERRDTPPDGP</sequence>
<dbReference type="AlphaFoldDB" id="A0A7W3P723"/>
<accession>A0A7W3P723</accession>
<comment type="caution">
    <text evidence="2">The sequence shown here is derived from an EMBL/GenBank/DDBJ whole genome shotgun (WGS) entry which is preliminary data.</text>
</comment>
<keyword evidence="3" id="KW-1185">Reference proteome</keyword>
<gene>
    <name evidence="2" type="ORF">FHX74_003204</name>
</gene>
<name>A0A7W3P723_9ACTN</name>
<dbReference type="Pfam" id="PF13643">
    <property type="entry name" value="DUF4145"/>
    <property type="match status" value="1"/>
</dbReference>
<dbReference type="Proteomes" id="UP000523079">
    <property type="component" value="Unassembled WGS sequence"/>
</dbReference>
<feature type="domain" description="DUF4145" evidence="1">
    <location>
        <begin position="27"/>
        <end position="103"/>
    </location>
</feature>
<evidence type="ECO:0000259" key="1">
    <source>
        <dbReference type="Pfam" id="PF13643"/>
    </source>
</evidence>
<evidence type="ECO:0000313" key="3">
    <source>
        <dbReference type="Proteomes" id="UP000523079"/>
    </source>
</evidence>
<dbReference type="InterPro" id="IPR025285">
    <property type="entry name" value="DUF4145"/>
</dbReference>
<evidence type="ECO:0000313" key="2">
    <source>
        <dbReference type="EMBL" id="MBA8795568.1"/>
    </source>
</evidence>
<reference evidence="2 3" key="1">
    <citation type="submission" date="2020-07" db="EMBL/GenBank/DDBJ databases">
        <title>Sequencing the genomes of 1000 actinobacteria strains.</title>
        <authorList>
            <person name="Klenk H.-P."/>
        </authorList>
    </citation>
    <scope>NUCLEOTIDE SEQUENCE [LARGE SCALE GENOMIC DNA]</scope>
    <source>
        <strain evidence="2 3">DSM 100723</strain>
    </source>
</reference>
<organism evidence="2 3">
    <name type="scientific">Microlunatus kandeliicorticis</name>
    <dbReference type="NCBI Taxonomy" id="1759536"/>
    <lineage>
        <taxon>Bacteria</taxon>
        <taxon>Bacillati</taxon>
        <taxon>Actinomycetota</taxon>
        <taxon>Actinomycetes</taxon>
        <taxon>Propionibacteriales</taxon>
        <taxon>Propionibacteriaceae</taxon>
        <taxon>Microlunatus</taxon>
    </lineage>
</organism>
<dbReference type="EMBL" id="JACGWT010000005">
    <property type="protein sequence ID" value="MBA8795568.1"/>
    <property type="molecule type" value="Genomic_DNA"/>
</dbReference>
<proteinExistence type="predicted"/>